<dbReference type="InterPro" id="IPR000595">
    <property type="entry name" value="cNMP-bd_dom"/>
</dbReference>
<dbReference type="RefSeq" id="XP_013250561.1">
    <property type="nucleotide sequence ID" value="XM_013395107.1"/>
</dbReference>
<reference evidence="3" key="2">
    <citation type="submission" date="2013-10" db="EMBL/GenBank/DDBJ databases">
        <authorList>
            <person name="Aslett M."/>
        </authorList>
    </citation>
    <scope>NUCLEOTIDE SEQUENCE [LARGE SCALE GENOMIC DNA]</scope>
    <source>
        <strain evidence="3">Houghton</strain>
    </source>
</reference>
<dbReference type="SMART" id="SM00100">
    <property type="entry name" value="cNMP"/>
    <property type="match status" value="1"/>
</dbReference>
<sequence length="709" mass="77079">MPPPANPEISDCSSDLSSELSDEDETKEDEDRVPLEQFATNEQFATTLELLQLPPAERSRENVECIFDLVRDNKFFAELDAEMSLELCRHMTYTTLKRDRVVFYKGDPADNWYLILAGKAGVYIEELKDVPERETTDQGDSSPKQGQGLIRNDVRSAALVTHSDSLFLTLDKKSFQHCLGNFLKQKTDDKVGRTASVVQTLRQVLPGAKELRKLVVEQLTYFFKEATLQKDVPLSTEGNKEDTLYLIVKGECVLRTRRRWGHYWQQQQPWWMNQNTTHARVRDSSRPATAGNRTNTSPPPPGANIAWNQDRAVLPEPNISPGNATNSPASVLLEELDLALLQEGCIVNFCSLFFDSPEPFSVFAFSAKTQVFSISKSELFKHMPPSELQAYVPFQLYTPVTGVIAASKPATVATQSSGDFASTENNGGAGEASTGTNGFLLPLTFSPFLSEQMGKYIDASSISLASHFDRFTRNLLCFQPHTAVLNHATFQLLQQQKQRRTQRHQAASSSTKGELGRPNAHEQEQASATPPRSPVPADSEGISAVPAPQAELPADTKGTPYCCLPKQQHSQGFHGTLAISQRPSEAKPIRVALHGEELHQGEPRPREAPTSSWGSSPGGASASFNIFRRRFANTRTRLAGEGTPTLTAGGAGASCSTKPADGSTSPELVGNADAHALAEAIAAREAAACAASALALGHPIVSDSGGSSG</sequence>
<dbReference type="VEuPathDB" id="ToxoDB:EAH_00010520"/>
<dbReference type="GeneID" id="25269122"/>
<feature type="region of interest" description="Disordered" evidence="1">
    <location>
        <begin position="596"/>
        <end position="619"/>
    </location>
</feature>
<dbReference type="OrthoDB" id="21144at2759"/>
<dbReference type="CDD" id="cd00038">
    <property type="entry name" value="CAP_ED"/>
    <property type="match status" value="1"/>
</dbReference>
<proteinExistence type="predicted"/>
<feature type="domain" description="Cyclic nucleotide-binding" evidence="2">
    <location>
        <begin position="75"/>
        <end position="180"/>
    </location>
</feature>
<evidence type="ECO:0000259" key="2">
    <source>
        <dbReference type="PROSITE" id="PS50042"/>
    </source>
</evidence>
<keyword evidence="4" id="KW-1185">Reference proteome</keyword>
<dbReference type="InterPro" id="IPR014710">
    <property type="entry name" value="RmlC-like_jellyroll"/>
</dbReference>
<feature type="compositionally biased region" description="Polar residues" evidence="1">
    <location>
        <begin position="654"/>
        <end position="666"/>
    </location>
</feature>
<evidence type="ECO:0000313" key="3">
    <source>
        <dbReference type="EMBL" id="CDI79300.1"/>
    </source>
</evidence>
<dbReference type="Gene3D" id="2.60.120.10">
    <property type="entry name" value="Jelly Rolls"/>
    <property type="match status" value="2"/>
</dbReference>
<feature type="region of interest" description="Disordered" evidence="1">
    <location>
        <begin position="1"/>
        <end position="32"/>
    </location>
</feature>
<protein>
    <submittedName>
        <fullName evidence="3">Cyclic nucleotide-binding domain containing protein, putative</fullName>
    </submittedName>
</protein>
<reference evidence="3" key="1">
    <citation type="submission" date="2013-10" db="EMBL/GenBank/DDBJ databases">
        <title>Genomic analysis of the causative agents of coccidiosis in chickens.</title>
        <authorList>
            <person name="Reid A.J."/>
            <person name="Blake D."/>
            <person name="Billington K."/>
            <person name="Browne H."/>
            <person name="Dunn M."/>
            <person name="Hung S."/>
            <person name="Kawahara F."/>
            <person name="Miranda-Saavedra D."/>
            <person name="Mourier T."/>
            <person name="Nagra H."/>
            <person name="Otto T.D."/>
            <person name="Rawlings N."/>
            <person name="Sanchez A."/>
            <person name="Sanders M."/>
            <person name="Subramaniam C."/>
            <person name="Tay Y."/>
            <person name="Dear P."/>
            <person name="Doerig C."/>
            <person name="Gruber A."/>
            <person name="Parkinson J."/>
            <person name="Shirley M."/>
            <person name="Wan K.L."/>
            <person name="Berriman M."/>
            <person name="Tomley F."/>
            <person name="Pain A."/>
        </authorList>
    </citation>
    <scope>NUCLEOTIDE SEQUENCE [LARGE SCALE GENOMIC DNA]</scope>
    <source>
        <strain evidence="3">Houghton</strain>
    </source>
</reference>
<dbReference type="SUPFAM" id="SSF51206">
    <property type="entry name" value="cAMP-binding domain-like"/>
    <property type="match status" value="2"/>
</dbReference>
<feature type="region of interest" description="Disordered" evidence="1">
    <location>
        <begin position="638"/>
        <end position="667"/>
    </location>
</feature>
<dbReference type="Proteomes" id="UP000018050">
    <property type="component" value="Unassembled WGS sequence"/>
</dbReference>
<dbReference type="EMBL" id="HG671001">
    <property type="protein sequence ID" value="CDI79300.1"/>
    <property type="molecule type" value="Genomic_DNA"/>
</dbReference>
<feature type="compositionally biased region" description="Low complexity" evidence="1">
    <location>
        <begin position="608"/>
        <end position="619"/>
    </location>
</feature>
<evidence type="ECO:0000313" key="4">
    <source>
        <dbReference type="Proteomes" id="UP000018050"/>
    </source>
</evidence>
<dbReference type="PANTHER" id="PTHR23011:SF28">
    <property type="entry name" value="CYCLIC NUCLEOTIDE-BINDING DOMAIN CONTAINING PROTEIN"/>
    <property type="match status" value="1"/>
</dbReference>
<dbReference type="InterPro" id="IPR018490">
    <property type="entry name" value="cNMP-bd_dom_sf"/>
</dbReference>
<dbReference type="PANTHER" id="PTHR23011">
    <property type="entry name" value="CYCLIC NUCLEOTIDE-BINDING DOMAIN CONTAINING PROTEIN"/>
    <property type="match status" value="1"/>
</dbReference>
<organism evidence="3 4">
    <name type="scientific">Eimeria acervulina</name>
    <name type="common">Coccidian parasite</name>
    <dbReference type="NCBI Taxonomy" id="5801"/>
    <lineage>
        <taxon>Eukaryota</taxon>
        <taxon>Sar</taxon>
        <taxon>Alveolata</taxon>
        <taxon>Apicomplexa</taxon>
        <taxon>Conoidasida</taxon>
        <taxon>Coccidia</taxon>
        <taxon>Eucoccidiorida</taxon>
        <taxon>Eimeriorina</taxon>
        <taxon>Eimeriidae</taxon>
        <taxon>Eimeria</taxon>
    </lineage>
</organism>
<feature type="region of interest" description="Disordered" evidence="1">
    <location>
        <begin position="277"/>
        <end position="304"/>
    </location>
</feature>
<name>U6GGJ9_EIMAC</name>
<feature type="compositionally biased region" description="Low complexity" evidence="1">
    <location>
        <begin position="639"/>
        <end position="648"/>
    </location>
</feature>
<gene>
    <name evidence="3" type="ORF">EAH_00010520</name>
</gene>
<feature type="compositionally biased region" description="Low complexity" evidence="1">
    <location>
        <begin position="8"/>
        <end position="19"/>
    </location>
</feature>
<feature type="compositionally biased region" description="Basic and acidic residues" evidence="1">
    <location>
        <begin position="596"/>
        <end position="607"/>
    </location>
</feature>
<feature type="region of interest" description="Disordered" evidence="1">
    <location>
        <begin position="495"/>
        <end position="542"/>
    </location>
</feature>
<dbReference type="AlphaFoldDB" id="U6GGJ9"/>
<dbReference type="PROSITE" id="PS50042">
    <property type="entry name" value="CNMP_BINDING_3"/>
    <property type="match status" value="1"/>
</dbReference>
<accession>U6GGJ9</accession>
<evidence type="ECO:0000256" key="1">
    <source>
        <dbReference type="SAM" id="MobiDB-lite"/>
    </source>
</evidence>